<dbReference type="EMBL" id="QTSX02000024">
    <property type="protein sequence ID" value="KAJ9089914.1"/>
    <property type="molecule type" value="Genomic_DNA"/>
</dbReference>
<name>A0ACC2USI2_9FUNG</name>
<evidence type="ECO:0000313" key="2">
    <source>
        <dbReference type="Proteomes" id="UP001165960"/>
    </source>
</evidence>
<reference evidence="1" key="1">
    <citation type="submission" date="2022-04" db="EMBL/GenBank/DDBJ databases">
        <title>Genome of the entomopathogenic fungus Entomophthora muscae.</title>
        <authorList>
            <person name="Elya C."/>
            <person name="Lovett B.R."/>
            <person name="Lee E."/>
            <person name="Macias A.M."/>
            <person name="Hajek A.E."/>
            <person name="De Bivort B.L."/>
            <person name="Kasson M.T."/>
            <person name="De Fine Licht H.H."/>
            <person name="Stajich J.E."/>
        </authorList>
    </citation>
    <scope>NUCLEOTIDE SEQUENCE</scope>
    <source>
        <strain evidence="1">Berkeley</strain>
    </source>
</reference>
<proteinExistence type="predicted"/>
<evidence type="ECO:0000313" key="1">
    <source>
        <dbReference type="EMBL" id="KAJ9089914.1"/>
    </source>
</evidence>
<gene>
    <name evidence="1" type="ORF">DSO57_1008013</name>
</gene>
<keyword evidence="2" id="KW-1185">Reference proteome</keyword>
<accession>A0ACC2USI2</accession>
<dbReference type="Proteomes" id="UP001165960">
    <property type="component" value="Unassembled WGS sequence"/>
</dbReference>
<protein>
    <submittedName>
        <fullName evidence="1">Uncharacterized protein</fullName>
    </submittedName>
</protein>
<organism evidence="1 2">
    <name type="scientific">Entomophthora muscae</name>
    <dbReference type="NCBI Taxonomy" id="34485"/>
    <lineage>
        <taxon>Eukaryota</taxon>
        <taxon>Fungi</taxon>
        <taxon>Fungi incertae sedis</taxon>
        <taxon>Zoopagomycota</taxon>
        <taxon>Entomophthoromycotina</taxon>
        <taxon>Entomophthoromycetes</taxon>
        <taxon>Entomophthorales</taxon>
        <taxon>Entomophthoraceae</taxon>
        <taxon>Entomophthora</taxon>
    </lineage>
</organism>
<comment type="caution">
    <text evidence="1">The sequence shown here is derived from an EMBL/GenBank/DDBJ whole genome shotgun (WGS) entry which is preliminary data.</text>
</comment>
<sequence>MMTFHDAFWLVDKWEYLAKKPKVMLDTHYYNVFDKYLVTMNHRQHLNHLCELSTKLERSKSLMPTFVSEWSLASTDCTHYLNEFMKGLQVAENFKNHESPRLPARYNFNNNKCAQYNNVHKFPKGQKQFLKKFFKIQIRVYEIPTQAGSSETSKPRTPRVELYYEGEEGVNQNPQDNQESLLKRIKLKLSFN</sequence>